<accession>A0A0D5LW13</accession>
<dbReference type="Proteomes" id="UP000032611">
    <property type="component" value="Chromosome"/>
</dbReference>
<name>A0A0D5LW13_MAREN</name>
<proteinExistence type="predicted"/>
<dbReference type="STRING" id="1486262.TM49_14140"/>
<dbReference type="InterPro" id="IPR050712">
    <property type="entry name" value="NAD(P)H-dep_reductase"/>
</dbReference>
<gene>
    <name evidence="2" type="ORF">TM49_14140</name>
</gene>
<dbReference type="PATRIC" id="fig|1486262.3.peg.2923"/>
<dbReference type="GO" id="GO:0010181">
    <property type="term" value="F:FMN binding"/>
    <property type="evidence" value="ECO:0007669"/>
    <property type="project" value="TreeGrafter"/>
</dbReference>
<dbReference type="Gene3D" id="3.40.50.360">
    <property type="match status" value="1"/>
</dbReference>
<dbReference type="InterPro" id="IPR005025">
    <property type="entry name" value="FMN_Rdtase-like_dom"/>
</dbReference>
<evidence type="ECO:0000259" key="1">
    <source>
        <dbReference type="Pfam" id="PF03358"/>
    </source>
</evidence>
<feature type="domain" description="NADPH-dependent FMN reductase-like" evidence="1">
    <location>
        <begin position="3"/>
        <end position="148"/>
    </location>
</feature>
<dbReference type="GO" id="GO:0005829">
    <property type="term" value="C:cytosol"/>
    <property type="evidence" value="ECO:0007669"/>
    <property type="project" value="TreeGrafter"/>
</dbReference>
<reference evidence="2 3" key="1">
    <citation type="journal article" date="2015" name="Genome Announc.">
        <title>Complete genome sequence of Martelella endophytica YC6887, which has antifungal activity associated with a halophyte.</title>
        <authorList>
            <person name="Khan A."/>
            <person name="Khan H."/>
            <person name="Chung E.J."/>
            <person name="Hossain M.T."/>
            <person name="Chung Y.R."/>
        </authorList>
    </citation>
    <scope>NUCLEOTIDE SEQUENCE [LARGE SCALE GENOMIC DNA]</scope>
    <source>
        <strain evidence="2">YC6887</strain>
    </source>
</reference>
<evidence type="ECO:0000313" key="2">
    <source>
        <dbReference type="EMBL" id="AJY48221.1"/>
    </source>
</evidence>
<organism evidence="2 3">
    <name type="scientific">Martelella endophytica</name>
    <dbReference type="NCBI Taxonomy" id="1486262"/>
    <lineage>
        <taxon>Bacteria</taxon>
        <taxon>Pseudomonadati</taxon>
        <taxon>Pseudomonadota</taxon>
        <taxon>Alphaproteobacteria</taxon>
        <taxon>Hyphomicrobiales</taxon>
        <taxon>Aurantimonadaceae</taxon>
        <taxon>Martelella</taxon>
    </lineage>
</organism>
<keyword evidence="3" id="KW-1185">Reference proteome</keyword>
<dbReference type="GO" id="GO:0016491">
    <property type="term" value="F:oxidoreductase activity"/>
    <property type="evidence" value="ECO:0007669"/>
    <property type="project" value="InterPro"/>
</dbReference>
<dbReference type="HOGENOM" id="CLU_055322_2_2_5"/>
<protein>
    <submittedName>
        <fullName evidence="2">NADPH-dependent FMN reductase</fullName>
    </submittedName>
</protein>
<evidence type="ECO:0000313" key="3">
    <source>
        <dbReference type="Proteomes" id="UP000032611"/>
    </source>
</evidence>
<dbReference type="PANTHER" id="PTHR30543">
    <property type="entry name" value="CHROMATE REDUCTASE"/>
    <property type="match status" value="1"/>
</dbReference>
<dbReference type="RefSeq" id="WP_045685257.1">
    <property type="nucleotide sequence ID" value="NZ_CP010803.1"/>
</dbReference>
<dbReference type="AlphaFoldDB" id="A0A0D5LW13"/>
<sequence length="190" mass="20866">MFMKLNIIIGSTRPGRVGPTIAKWVDAFAREHGKFEVELVDLEAFGLPLLDEPKHPRMQEYTHEHTKKWSASVASADAFIFVTPEYDYFPPASLINALQALSKEWAYKPAGIVSYGGISGGLRASQELRSLIGTQNAHALPQVVPVPFFPKFIDENGAFTANDEMKAGATGLLDELYKWAGPLASMRAEG</sequence>
<dbReference type="PANTHER" id="PTHR30543:SF21">
    <property type="entry name" value="NAD(P)H-DEPENDENT FMN REDUCTASE LOT6"/>
    <property type="match status" value="1"/>
</dbReference>
<dbReference type="OrthoDB" id="9812295at2"/>
<dbReference type="EMBL" id="CP010803">
    <property type="protein sequence ID" value="AJY48221.1"/>
    <property type="molecule type" value="Genomic_DNA"/>
</dbReference>
<dbReference type="KEGG" id="mey:TM49_14140"/>
<dbReference type="SUPFAM" id="SSF52218">
    <property type="entry name" value="Flavoproteins"/>
    <property type="match status" value="1"/>
</dbReference>
<dbReference type="InterPro" id="IPR029039">
    <property type="entry name" value="Flavoprotein-like_sf"/>
</dbReference>
<dbReference type="Pfam" id="PF03358">
    <property type="entry name" value="FMN_red"/>
    <property type="match status" value="1"/>
</dbReference>